<dbReference type="Gene3D" id="3.40.50.11550">
    <property type="match status" value="1"/>
</dbReference>
<keyword evidence="2" id="KW-1185">Reference proteome</keyword>
<reference evidence="1 2" key="1">
    <citation type="journal article" date="2015" name="Genome Biol. Evol.">
        <title>Phylogenomic analyses indicate that early fungi evolved digesting cell walls of algal ancestors of land plants.</title>
        <authorList>
            <person name="Chang Y."/>
            <person name="Wang S."/>
            <person name="Sekimoto S."/>
            <person name="Aerts A.L."/>
            <person name="Choi C."/>
            <person name="Clum A."/>
            <person name="LaButti K.M."/>
            <person name="Lindquist E.A."/>
            <person name="Yee Ngan C."/>
            <person name="Ohm R.A."/>
            <person name="Salamov A.A."/>
            <person name="Grigoriev I.V."/>
            <person name="Spatafora J.W."/>
            <person name="Berbee M.L."/>
        </authorList>
    </citation>
    <scope>NUCLEOTIDE SEQUENCE [LARGE SCALE GENOMIC DNA]</scope>
    <source>
        <strain evidence="1 2">JEL478</strain>
    </source>
</reference>
<evidence type="ECO:0000313" key="2">
    <source>
        <dbReference type="Proteomes" id="UP000070544"/>
    </source>
</evidence>
<organism evidence="1 2">
    <name type="scientific">Gonapodya prolifera (strain JEL478)</name>
    <name type="common">Monoblepharis prolifera</name>
    <dbReference type="NCBI Taxonomy" id="1344416"/>
    <lineage>
        <taxon>Eukaryota</taxon>
        <taxon>Fungi</taxon>
        <taxon>Fungi incertae sedis</taxon>
        <taxon>Chytridiomycota</taxon>
        <taxon>Chytridiomycota incertae sedis</taxon>
        <taxon>Monoblepharidomycetes</taxon>
        <taxon>Monoblepharidales</taxon>
        <taxon>Gonapodyaceae</taxon>
        <taxon>Gonapodya</taxon>
    </lineage>
</organism>
<accession>A0A138ZWS2</accession>
<evidence type="ECO:0000313" key="1">
    <source>
        <dbReference type="EMBL" id="KXS08969.1"/>
    </source>
</evidence>
<name>A0A138ZWS2_GONPJ</name>
<dbReference type="EMBL" id="KQ965906">
    <property type="protein sequence ID" value="KXS08969.1"/>
    <property type="molecule type" value="Genomic_DNA"/>
</dbReference>
<proteinExistence type="predicted"/>
<dbReference type="Proteomes" id="UP000070544">
    <property type="component" value="Unassembled WGS sequence"/>
</dbReference>
<protein>
    <submittedName>
        <fullName evidence="1">Uncharacterized protein</fullName>
    </submittedName>
</protein>
<dbReference type="AlphaFoldDB" id="A0A138ZWS2"/>
<sequence length="329" mass="37838">MFKDSLRRELEKLESDENKLWVRYRNGDQGASWSAEYDENKNRRKALKFELETFGMSDTEKKVLKLQRLGKRPLLEQARAFLENKKESHKVIDELKYVHAADTSNLMAMLIRDFKHVIVGEEHTSYAPKRFIIENMRILRDHNVVIALELIEREPYQHFIDWYYTSGVMDRQLHTRLHREDQEKFRLRGSGKTIFDGKKSYPVPASLWSGSIHKYGYYAMVLAAYKASVPIILFDSSASKSVGMGIGGQGGTERYAAMQFLNFETITTLVPDRKVVHFVGSAHISFHEGVPGLIDLYDDAVTVVVHEKNVGEGGDEGVKFNTIIEGRRF</sequence>
<gene>
    <name evidence="1" type="ORF">M427DRAFT_50134</name>
</gene>
<dbReference type="SUPFAM" id="SSF159501">
    <property type="entry name" value="EreA/ChaN-like"/>
    <property type="match status" value="1"/>
</dbReference>